<name>A0ABR0AS94_9CRUS</name>
<proteinExistence type="predicted"/>
<comment type="caution">
    <text evidence="2">The sequence shown here is derived from an EMBL/GenBank/DDBJ whole genome shotgun (WGS) entry which is preliminary data.</text>
</comment>
<reference evidence="2 3" key="1">
    <citation type="journal article" date="2023" name="Nucleic Acids Res.">
        <title>The hologenome of Daphnia magna reveals possible DNA methylation and microbiome-mediated evolution of the host genome.</title>
        <authorList>
            <person name="Chaturvedi A."/>
            <person name="Li X."/>
            <person name="Dhandapani V."/>
            <person name="Marshall H."/>
            <person name="Kissane S."/>
            <person name="Cuenca-Cambronero M."/>
            <person name="Asole G."/>
            <person name="Calvet F."/>
            <person name="Ruiz-Romero M."/>
            <person name="Marangio P."/>
            <person name="Guigo R."/>
            <person name="Rago D."/>
            <person name="Mirbahai L."/>
            <person name="Eastwood N."/>
            <person name="Colbourne J.K."/>
            <person name="Zhou J."/>
            <person name="Mallon E."/>
            <person name="Orsini L."/>
        </authorList>
    </citation>
    <scope>NUCLEOTIDE SEQUENCE [LARGE SCALE GENOMIC DNA]</scope>
    <source>
        <strain evidence="2">LRV0_1</strain>
    </source>
</reference>
<evidence type="ECO:0000313" key="3">
    <source>
        <dbReference type="Proteomes" id="UP001234178"/>
    </source>
</evidence>
<gene>
    <name evidence="2" type="ORF">OUZ56_017147</name>
</gene>
<sequence length="146" mass="15948">METPVEGERNDVRVELIDAEPAELRNIGLVPAGLSRRLLIDNRQSSEADALYSRIGRSDKSDNGVVFRVDKGLSSHANKLTFLHRVVALLSKVHLPSSPLSLSAAIPAVPACDRADRPEPSHQRIKSKTLAATSSVEPHKAQQRML</sequence>
<dbReference type="Proteomes" id="UP001234178">
    <property type="component" value="Unassembled WGS sequence"/>
</dbReference>
<dbReference type="EMBL" id="JAOYFB010000038">
    <property type="protein sequence ID" value="KAK4027984.1"/>
    <property type="molecule type" value="Genomic_DNA"/>
</dbReference>
<evidence type="ECO:0000256" key="1">
    <source>
        <dbReference type="SAM" id="MobiDB-lite"/>
    </source>
</evidence>
<accession>A0ABR0AS94</accession>
<feature type="region of interest" description="Disordered" evidence="1">
    <location>
        <begin position="114"/>
        <end position="146"/>
    </location>
</feature>
<organism evidence="2 3">
    <name type="scientific">Daphnia magna</name>
    <dbReference type="NCBI Taxonomy" id="35525"/>
    <lineage>
        <taxon>Eukaryota</taxon>
        <taxon>Metazoa</taxon>
        <taxon>Ecdysozoa</taxon>
        <taxon>Arthropoda</taxon>
        <taxon>Crustacea</taxon>
        <taxon>Branchiopoda</taxon>
        <taxon>Diplostraca</taxon>
        <taxon>Cladocera</taxon>
        <taxon>Anomopoda</taxon>
        <taxon>Daphniidae</taxon>
        <taxon>Daphnia</taxon>
    </lineage>
</organism>
<protein>
    <submittedName>
        <fullName evidence="2">Uncharacterized protein</fullName>
    </submittedName>
</protein>
<keyword evidence="3" id="KW-1185">Reference proteome</keyword>
<evidence type="ECO:0000313" key="2">
    <source>
        <dbReference type="EMBL" id="KAK4027984.1"/>
    </source>
</evidence>